<dbReference type="Pfam" id="PF02449">
    <property type="entry name" value="Glyco_hydro_42"/>
    <property type="match status" value="1"/>
</dbReference>
<dbReference type="InterPro" id="IPR029062">
    <property type="entry name" value="Class_I_gatase-like"/>
</dbReference>
<evidence type="ECO:0000256" key="5">
    <source>
        <dbReference type="ARBA" id="ARBA00023295"/>
    </source>
</evidence>
<sequence>MNQRANREEDWSGVTVSADGAMLFGGDYNYEQWPESTWDGDMDLFAEAGINELTLNVFGWVGLQPSEDAYDFGHLDRVIDCAERHGMAIELATATAALPAWLSERFEEVNRVDFEGRRQSYGKRHNACPNSPVFRGFAERLVDRLAERYGRRRSIVAWHVSNEYENLCYCPNCAAAFRVWLKNRYGTVEALNEAWTSAFWSHTFASFDQIVPPNRLGDAFDENLSVLPAAFLDYARFFGESQLSEFVMEKNAIRRHDPSTPVTTNFFGRAARYDYAKWADDLDVVSWDCYVGLQDSLDDTSFWHAMMRGLKHGQPFMLMEQSPAKQCWFNPVQLSGQMRRQSYQALAHGADTVQFFQLKRSRGGCEQFHGAVVGLDESDRPRTFREVRALGEELQRIGREILGTRIRSRVAVMFDWESRWAMNDADGHAHINDYYDAVREYYAGLRQAGLSVDVITPSDDLAGYDLVVAPYLYIVSQQTADRFRAYVRAGGRLVVTVMSGLAEPPDRLYLGEAPVPFRDLTGIWSEELDVLAEPYGTIPVIVDEAMLPASAREACRKADGLTGRTLCDIIHADPDVRVLGAYGGDSFYAGMPALTEHRFGEGSCYYVATKPGAGLMAMLVDAATDGLELERRILPRDVESTTRVSPNGDSYTFLISGRTDDVNVACPADATELITQRRVRAGEPLTLHPFDVMILKQGGAACGESA</sequence>
<keyword evidence="9" id="KW-0479">Metal-binding</keyword>
<evidence type="ECO:0000259" key="11">
    <source>
        <dbReference type="Pfam" id="PF08532"/>
    </source>
</evidence>
<comment type="catalytic activity">
    <reaction evidence="1 6">
        <text>Hydrolysis of terminal non-reducing beta-D-galactose residues in beta-D-galactosides.</text>
        <dbReference type="EC" id="3.2.1.23"/>
    </reaction>
</comment>
<dbReference type="GO" id="GO:0009341">
    <property type="term" value="C:beta-galactosidase complex"/>
    <property type="evidence" value="ECO:0007669"/>
    <property type="project" value="InterPro"/>
</dbReference>
<dbReference type="EC" id="3.2.1.23" evidence="3 6"/>
<dbReference type="PIRSF" id="PIRSF001084">
    <property type="entry name" value="B-galactosidase"/>
    <property type="match status" value="1"/>
</dbReference>
<feature type="binding site" evidence="8">
    <location>
        <position position="124"/>
    </location>
    <ligand>
        <name>substrate</name>
    </ligand>
</feature>
<gene>
    <name evidence="12" type="ORF">BSCA_0545</name>
</gene>
<evidence type="ECO:0000256" key="8">
    <source>
        <dbReference type="PIRSR" id="PIRSR001084-2"/>
    </source>
</evidence>
<feature type="binding site" evidence="8">
    <location>
        <position position="162"/>
    </location>
    <ligand>
        <name>substrate</name>
    </ligand>
</feature>
<dbReference type="SUPFAM" id="SSF51445">
    <property type="entry name" value="(Trans)glycosidases"/>
    <property type="match status" value="1"/>
</dbReference>
<keyword evidence="4 6" id="KW-0378">Hydrolase</keyword>
<dbReference type="EMBL" id="JGZO01000002">
    <property type="protein sequence ID" value="KFI95514.1"/>
    <property type="molecule type" value="Genomic_DNA"/>
</dbReference>
<dbReference type="AlphaFoldDB" id="A0A087DJ14"/>
<keyword evidence="13" id="KW-1185">Reference proteome</keyword>
<feature type="binding site" evidence="8">
    <location>
        <position position="328"/>
    </location>
    <ligand>
        <name>substrate</name>
    </ligand>
</feature>
<evidence type="ECO:0000313" key="12">
    <source>
        <dbReference type="EMBL" id="KFI95514.1"/>
    </source>
</evidence>
<comment type="similarity">
    <text evidence="2 6">Belongs to the glycosyl hydrolase 42 family.</text>
</comment>
<dbReference type="InterPro" id="IPR003476">
    <property type="entry name" value="Glyco_hydro_42"/>
</dbReference>
<dbReference type="InterPro" id="IPR013780">
    <property type="entry name" value="Glyco_hydro_b"/>
</dbReference>
<dbReference type="Gene3D" id="3.40.50.880">
    <property type="match status" value="1"/>
</dbReference>
<accession>A0A087DJ14</accession>
<evidence type="ECO:0000256" key="9">
    <source>
        <dbReference type="PIRSR" id="PIRSR001084-3"/>
    </source>
</evidence>
<protein>
    <recommendedName>
        <fullName evidence="3 6">Beta-galactosidase</fullName>
        <shortName evidence="6">Beta-gal</shortName>
        <ecNumber evidence="3 6">3.2.1.23</ecNumber>
    </recommendedName>
</protein>
<evidence type="ECO:0000256" key="4">
    <source>
        <dbReference type="ARBA" id="ARBA00022801"/>
    </source>
</evidence>
<dbReference type="GO" id="GO:0046872">
    <property type="term" value="F:metal ion binding"/>
    <property type="evidence" value="ECO:0007669"/>
    <property type="project" value="UniProtKB-KW"/>
</dbReference>
<dbReference type="STRING" id="158787.BSCA_0545"/>
<proteinExistence type="inferred from homology"/>
<name>A0A087DJ14_9BIFI</name>
<feature type="active site" description="Proton donor" evidence="7">
    <location>
        <position position="163"/>
    </location>
</feature>
<keyword evidence="5 6" id="KW-0326">Glycosidase</keyword>
<reference evidence="12 13" key="1">
    <citation type="submission" date="2014-03" db="EMBL/GenBank/DDBJ databases">
        <title>Genomics of Bifidobacteria.</title>
        <authorList>
            <person name="Ventura M."/>
            <person name="Milani C."/>
            <person name="Lugli G.A."/>
        </authorList>
    </citation>
    <scope>NUCLEOTIDE SEQUENCE [LARGE SCALE GENOMIC DNA]</scope>
    <source>
        <strain evidence="12 13">LMG 21589</strain>
    </source>
</reference>
<evidence type="ECO:0000256" key="3">
    <source>
        <dbReference type="ARBA" id="ARBA00012756"/>
    </source>
</evidence>
<dbReference type="Gene3D" id="2.60.40.1180">
    <property type="entry name" value="Golgi alpha-mannosidase II"/>
    <property type="match status" value="1"/>
</dbReference>
<dbReference type="Pfam" id="PF08532">
    <property type="entry name" value="Glyco_hydro_42M"/>
    <property type="match status" value="1"/>
</dbReference>
<dbReference type="eggNOG" id="COG1874">
    <property type="taxonomic scope" value="Bacteria"/>
</dbReference>
<dbReference type="InterPro" id="IPR013738">
    <property type="entry name" value="Beta_galactosidase_Trimer"/>
</dbReference>
<evidence type="ECO:0000256" key="7">
    <source>
        <dbReference type="PIRSR" id="PIRSR001084-1"/>
    </source>
</evidence>
<dbReference type="InterPro" id="IPR013529">
    <property type="entry name" value="Glyco_hydro_42_N"/>
</dbReference>
<comment type="caution">
    <text evidence="12">The sequence shown here is derived from an EMBL/GenBank/DDBJ whole genome shotgun (WGS) entry which is preliminary data.</text>
</comment>
<dbReference type="InterPro" id="IPR017853">
    <property type="entry name" value="GH"/>
</dbReference>
<evidence type="ECO:0000256" key="6">
    <source>
        <dbReference type="PIRNR" id="PIRNR001084"/>
    </source>
</evidence>
<feature type="binding site" evidence="9">
    <location>
        <position position="170"/>
    </location>
    <ligand>
        <name>Zn(2+)</name>
        <dbReference type="ChEBI" id="CHEBI:29105"/>
    </ligand>
</feature>
<feature type="active site" description="Nucleophile" evidence="7">
    <location>
        <position position="320"/>
    </location>
</feature>
<evidence type="ECO:0000259" key="10">
    <source>
        <dbReference type="Pfam" id="PF02449"/>
    </source>
</evidence>
<evidence type="ECO:0000256" key="2">
    <source>
        <dbReference type="ARBA" id="ARBA00005940"/>
    </source>
</evidence>
<dbReference type="GO" id="GO:0004565">
    <property type="term" value="F:beta-galactosidase activity"/>
    <property type="evidence" value="ECO:0007669"/>
    <property type="project" value="UniProtKB-EC"/>
</dbReference>
<keyword evidence="9" id="KW-0862">Zinc</keyword>
<dbReference type="GO" id="GO:0005975">
    <property type="term" value="P:carbohydrate metabolic process"/>
    <property type="evidence" value="ECO:0007669"/>
    <property type="project" value="InterPro"/>
</dbReference>
<dbReference type="CDD" id="cd03143">
    <property type="entry name" value="A4_beta-galactosidase_middle_domain"/>
    <property type="match status" value="1"/>
</dbReference>
<dbReference type="Proteomes" id="UP000029033">
    <property type="component" value="Unassembled WGS sequence"/>
</dbReference>
<feature type="domain" description="Beta-galactosidase trimerisation" evidence="11">
    <location>
        <begin position="409"/>
        <end position="629"/>
    </location>
</feature>
<dbReference type="Gene3D" id="3.20.20.80">
    <property type="entry name" value="Glycosidases"/>
    <property type="match status" value="1"/>
</dbReference>
<evidence type="ECO:0000256" key="1">
    <source>
        <dbReference type="ARBA" id="ARBA00001412"/>
    </source>
</evidence>
<feature type="domain" description="Glycoside hydrolase family 42 N-terminal" evidence="10">
    <location>
        <begin position="27"/>
        <end position="397"/>
    </location>
</feature>
<feature type="binding site" evidence="9">
    <location>
        <position position="173"/>
    </location>
    <ligand>
        <name>Zn(2+)</name>
        <dbReference type="ChEBI" id="CHEBI:29105"/>
    </ligand>
</feature>
<dbReference type="SUPFAM" id="SSF52317">
    <property type="entry name" value="Class I glutamine amidotransferase-like"/>
    <property type="match status" value="1"/>
</dbReference>
<organism evidence="12 13">
    <name type="scientific">Bifidobacterium scardovii</name>
    <dbReference type="NCBI Taxonomy" id="158787"/>
    <lineage>
        <taxon>Bacteria</taxon>
        <taxon>Bacillati</taxon>
        <taxon>Actinomycetota</taxon>
        <taxon>Actinomycetes</taxon>
        <taxon>Bifidobacteriales</taxon>
        <taxon>Bifidobacteriaceae</taxon>
        <taxon>Bifidobacterium</taxon>
    </lineage>
</organism>
<evidence type="ECO:0000313" key="13">
    <source>
        <dbReference type="Proteomes" id="UP000029033"/>
    </source>
</evidence>
<dbReference type="PANTHER" id="PTHR36447:SF1">
    <property type="entry name" value="BETA-GALACTOSIDASE GANA"/>
    <property type="match status" value="1"/>
</dbReference>
<dbReference type="PANTHER" id="PTHR36447">
    <property type="entry name" value="BETA-GALACTOSIDASE GANA"/>
    <property type="match status" value="1"/>
</dbReference>
<feature type="binding site" evidence="9">
    <location>
        <position position="168"/>
    </location>
    <ligand>
        <name>Zn(2+)</name>
        <dbReference type="ChEBI" id="CHEBI:29105"/>
    </ligand>
</feature>
<feature type="binding site" evidence="9">
    <location>
        <position position="128"/>
    </location>
    <ligand>
        <name>Zn(2+)</name>
        <dbReference type="ChEBI" id="CHEBI:29105"/>
    </ligand>
</feature>